<dbReference type="KEGG" id="htr:EPV75_03495"/>
<dbReference type="PROSITE" id="PS00061">
    <property type="entry name" value="ADH_SHORT"/>
    <property type="match status" value="1"/>
</dbReference>
<evidence type="ECO:0000256" key="1">
    <source>
        <dbReference type="ARBA" id="ARBA00006484"/>
    </source>
</evidence>
<name>A0A410H1K4_9GAMM</name>
<accession>A0A410H1K4</accession>
<dbReference type="Proteomes" id="UP000285478">
    <property type="component" value="Chromosome"/>
</dbReference>
<dbReference type="PANTHER" id="PTHR43639:SF1">
    <property type="entry name" value="SHORT-CHAIN DEHYDROGENASE_REDUCTASE FAMILY PROTEIN"/>
    <property type="match status" value="1"/>
</dbReference>
<dbReference type="Pfam" id="PF13561">
    <property type="entry name" value="adh_short_C2"/>
    <property type="match status" value="1"/>
</dbReference>
<dbReference type="InterPro" id="IPR002347">
    <property type="entry name" value="SDR_fam"/>
</dbReference>
<dbReference type="PRINTS" id="PR00080">
    <property type="entry name" value="SDRFAMILY"/>
</dbReference>
<dbReference type="PANTHER" id="PTHR43639">
    <property type="entry name" value="OXIDOREDUCTASE, SHORT-CHAIN DEHYDROGENASE/REDUCTASE FAMILY (AFU_ORTHOLOGUE AFUA_5G02870)"/>
    <property type="match status" value="1"/>
</dbReference>
<protein>
    <submittedName>
        <fullName evidence="3">SDR family oxidoreductase</fullName>
    </submittedName>
</protein>
<dbReference type="Gene3D" id="3.40.50.720">
    <property type="entry name" value="NAD(P)-binding Rossmann-like Domain"/>
    <property type="match status" value="1"/>
</dbReference>
<evidence type="ECO:0000313" key="4">
    <source>
        <dbReference type="Proteomes" id="UP000285478"/>
    </source>
</evidence>
<dbReference type="GO" id="GO:0016491">
    <property type="term" value="F:oxidoreductase activity"/>
    <property type="evidence" value="ECO:0007669"/>
    <property type="project" value="UniProtKB-KW"/>
</dbReference>
<keyword evidence="2" id="KW-0560">Oxidoreductase</keyword>
<sequence>MTNSVTSTPQFPDLKHKRILVTGASSGIGAGMAKVLAQAGCRLVLHYNRNETGIEQTLEAVQAMGAEADVLRCDFAELSLVQPFFDQAWSIFDGLDGLVNNAGVVTKSLSLKDKQGDQFNRTLAVNLQAPYLLSTAFADACKQAGHKGAIVNNSSIHGQATCEWFAAYAASKAGMDAMTKVQAVEWGQFGVRVNVLAPGVVPVERTFDVLYRPEMERKWVGAMPVGRYGTVEDMGMATAYLLSDATEWMTGSILTLDGGLIARGHYPYRD</sequence>
<keyword evidence="4" id="KW-1185">Reference proteome</keyword>
<gene>
    <name evidence="3" type="ORF">EPV75_03495</name>
</gene>
<dbReference type="InterPro" id="IPR036291">
    <property type="entry name" value="NAD(P)-bd_dom_sf"/>
</dbReference>
<proteinExistence type="inferred from homology"/>
<dbReference type="FunFam" id="3.40.50.720:FF:000173">
    <property type="entry name" value="3-oxoacyl-[acyl-carrier protein] reductase"/>
    <property type="match status" value="1"/>
</dbReference>
<evidence type="ECO:0000313" key="3">
    <source>
        <dbReference type="EMBL" id="QAB14800.1"/>
    </source>
</evidence>
<evidence type="ECO:0000256" key="2">
    <source>
        <dbReference type="ARBA" id="ARBA00023002"/>
    </source>
</evidence>
<comment type="similarity">
    <text evidence="1">Belongs to the short-chain dehydrogenases/reductases (SDR) family.</text>
</comment>
<dbReference type="CDD" id="cd05233">
    <property type="entry name" value="SDR_c"/>
    <property type="match status" value="1"/>
</dbReference>
<dbReference type="PRINTS" id="PR00081">
    <property type="entry name" value="GDHRDH"/>
</dbReference>
<dbReference type="SUPFAM" id="SSF51735">
    <property type="entry name" value="NAD(P)-binding Rossmann-fold domains"/>
    <property type="match status" value="1"/>
</dbReference>
<organism evidence="3 4">
    <name type="scientific">Hydrogenovibrio thermophilus</name>
    <dbReference type="NCBI Taxonomy" id="265883"/>
    <lineage>
        <taxon>Bacteria</taxon>
        <taxon>Pseudomonadati</taxon>
        <taxon>Pseudomonadota</taxon>
        <taxon>Gammaproteobacteria</taxon>
        <taxon>Thiotrichales</taxon>
        <taxon>Piscirickettsiaceae</taxon>
        <taxon>Hydrogenovibrio</taxon>
    </lineage>
</organism>
<dbReference type="AlphaFoldDB" id="A0A410H1K4"/>
<dbReference type="InterPro" id="IPR020904">
    <property type="entry name" value="Sc_DH/Rdtase_CS"/>
</dbReference>
<dbReference type="EMBL" id="CP035033">
    <property type="protein sequence ID" value="QAB14800.1"/>
    <property type="molecule type" value="Genomic_DNA"/>
</dbReference>
<reference evidence="3 4" key="1">
    <citation type="journal article" date="2018" name="Environ. Microbiol.">
        <title>Genomes of ubiquitous marine and hypersaline Hydrogenovibrio, Thiomicrorhabdus and Thiomicrospira spp. encode a diversity of mechanisms to sustain chemolithoautotrophy in heterogeneous environments.</title>
        <authorList>
            <person name="Scott K.M."/>
            <person name="Williams J."/>
            <person name="Porter C.M.B."/>
            <person name="Russel S."/>
            <person name="Harmer T.L."/>
            <person name="Paul J.H."/>
            <person name="Antonen K.M."/>
            <person name="Bridges M.K."/>
            <person name="Camper G.J."/>
            <person name="Campla C.K."/>
            <person name="Casella L.G."/>
            <person name="Chase E."/>
            <person name="Conrad J.W."/>
            <person name="Cruz M.C."/>
            <person name="Dunlap D.S."/>
            <person name="Duran L."/>
            <person name="Fahsbender E.M."/>
            <person name="Goldsmith D.B."/>
            <person name="Keeley R.F."/>
            <person name="Kondoff M.R."/>
            <person name="Kussy B.I."/>
            <person name="Lane M.K."/>
            <person name="Lawler S."/>
            <person name="Leigh B.A."/>
            <person name="Lewis C."/>
            <person name="Lostal L.M."/>
            <person name="Marking D."/>
            <person name="Mancera P.A."/>
            <person name="McClenthan E.C."/>
            <person name="McIntyre E.A."/>
            <person name="Mine J.A."/>
            <person name="Modi S."/>
            <person name="Moore B.D."/>
            <person name="Morgan W.A."/>
            <person name="Nelson K.M."/>
            <person name="Nguyen K.N."/>
            <person name="Ogburn N."/>
            <person name="Parrino D.G."/>
            <person name="Pedapudi A.D."/>
            <person name="Pelham R.P."/>
            <person name="Preece A.M."/>
            <person name="Rampersad E.A."/>
            <person name="Richardson J.C."/>
            <person name="Rodgers C.M."/>
            <person name="Schaffer B.L."/>
            <person name="Sheridan N.E."/>
            <person name="Solone M.R."/>
            <person name="Staley Z.R."/>
            <person name="Tabuchi M."/>
            <person name="Waide R.J."/>
            <person name="Wanjugi P.W."/>
            <person name="Young S."/>
            <person name="Clum A."/>
            <person name="Daum C."/>
            <person name="Huntemann M."/>
            <person name="Ivanova N."/>
            <person name="Kyrpides N."/>
            <person name="Mikhailova N."/>
            <person name="Palaniappan K."/>
            <person name="Pillay M."/>
            <person name="Reddy T.B.K."/>
            <person name="Shapiro N."/>
            <person name="Stamatis D."/>
            <person name="Varghese N."/>
            <person name="Woyke T."/>
            <person name="Boden R."/>
            <person name="Freyermuth S.K."/>
            <person name="Kerfeld C.A."/>
        </authorList>
    </citation>
    <scope>NUCLEOTIDE SEQUENCE [LARGE SCALE GENOMIC DNA]</scope>
    <source>
        <strain evidence="3 4">JR-2</strain>
    </source>
</reference>
<dbReference type="RefSeq" id="WP_128384480.1">
    <property type="nucleotide sequence ID" value="NZ_CP035033.1"/>
</dbReference>